<name>A0A813J728_POLGL</name>
<protein>
    <submittedName>
        <fullName evidence="1">Uncharacterized protein</fullName>
    </submittedName>
</protein>
<feature type="non-terminal residue" evidence="1">
    <location>
        <position position="124"/>
    </location>
</feature>
<accession>A0A813J728</accession>
<gene>
    <name evidence="1" type="ORF">PGLA2088_LOCUS16719</name>
</gene>
<evidence type="ECO:0000313" key="2">
    <source>
        <dbReference type="Proteomes" id="UP000626109"/>
    </source>
</evidence>
<dbReference type="EMBL" id="CAJNNW010021360">
    <property type="protein sequence ID" value="CAE8667808.1"/>
    <property type="molecule type" value="Genomic_DNA"/>
</dbReference>
<feature type="non-terminal residue" evidence="1">
    <location>
        <position position="1"/>
    </location>
</feature>
<evidence type="ECO:0000313" key="1">
    <source>
        <dbReference type="EMBL" id="CAE8667808.1"/>
    </source>
</evidence>
<organism evidence="1 2">
    <name type="scientific">Polarella glacialis</name>
    <name type="common">Dinoflagellate</name>
    <dbReference type="NCBI Taxonomy" id="89957"/>
    <lineage>
        <taxon>Eukaryota</taxon>
        <taxon>Sar</taxon>
        <taxon>Alveolata</taxon>
        <taxon>Dinophyceae</taxon>
        <taxon>Suessiales</taxon>
        <taxon>Suessiaceae</taxon>
        <taxon>Polarella</taxon>
    </lineage>
</organism>
<sequence>VVRSAPGKGHLRRCDGTHARIFWQASHTRSCFIAATAAAAAGVSTRRHCRNAARPPVQRRAANTVAIEVATSADLPEAAAVAVRSLRWTKEWLDKPDFSDDDYAKLASNEIQAYRELYLGGNGG</sequence>
<comment type="caution">
    <text evidence="1">The sequence shown here is derived from an EMBL/GenBank/DDBJ whole genome shotgun (WGS) entry which is preliminary data.</text>
</comment>
<dbReference type="AlphaFoldDB" id="A0A813J728"/>
<dbReference type="Proteomes" id="UP000626109">
    <property type="component" value="Unassembled WGS sequence"/>
</dbReference>
<reference evidence="1" key="1">
    <citation type="submission" date="2021-02" db="EMBL/GenBank/DDBJ databases">
        <authorList>
            <person name="Dougan E. K."/>
            <person name="Rhodes N."/>
            <person name="Thang M."/>
            <person name="Chan C."/>
        </authorList>
    </citation>
    <scope>NUCLEOTIDE SEQUENCE</scope>
</reference>
<proteinExistence type="predicted"/>